<dbReference type="GO" id="GO:0006820">
    <property type="term" value="P:monoatomic anion transport"/>
    <property type="evidence" value="ECO:0007669"/>
    <property type="project" value="InterPro"/>
</dbReference>
<evidence type="ECO:0000256" key="7">
    <source>
        <dbReference type="SAM" id="MobiDB-lite"/>
    </source>
</evidence>
<comment type="caution">
    <text evidence="10">The sequence shown here is derived from an EMBL/GenBank/DDBJ whole genome shotgun (WGS) entry which is preliminary data.</text>
</comment>
<feature type="transmembrane region" description="Helical" evidence="8">
    <location>
        <begin position="354"/>
        <end position="373"/>
    </location>
</feature>
<feature type="region of interest" description="Disordered" evidence="7">
    <location>
        <begin position="47"/>
        <end position="69"/>
    </location>
</feature>
<evidence type="ECO:0000313" key="10">
    <source>
        <dbReference type="EMBL" id="CAB9524992.1"/>
    </source>
</evidence>
<dbReference type="InterPro" id="IPR003020">
    <property type="entry name" value="HCO3_transpt_euk"/>
</dbReference>
<dbReference type="PRINTS" id="PR01231">
    <property type="entry name" value="HCO3TRNSPORT"/>
</dbReference>
<dbReference type="InterPro" id="IPR011531">
    <property type="entry name" value="HCO3_transpt-like_TM_dom"/>
</dbReference>
<keyword evidence="3 8" id="KW-0812">Transmembrane</keyword>
<dbReference type="Gene3D" id="1.10.287.570">
    <property type="entry name" value="Helical hairpin bin"/>
    <property type="match status" value="1"/>
</dbReference>
<feature type="transmembrane region" description="Helical" evidence="8">
    <location>
        <begin position="268"/>
        <end position="287"/>
    </location>
</feature>
<dbReference type="PANTHER" id="PTHR11453">
    <property type="entry name" value="ANION EXCHANGE PROTEIN"/>
    <property type="match status" value="1"/>
</dbReference>
<feature type="region of interest" description="Disordered" evidence="7">
    <location>
        <begin position="726"/>
        <end position="746"/>
    </location>
</feature>
<evidence type="ECO:0000313" key="11">
    <source>
        <dbReference type="Proteomes" id="UP001153069"/>
    </source>
</evidence>
<keyword evidence="11" id="KW-1185">Reference proteome</keyword>
<feature type="transmembrane region" description="Helical" evidence="8">
    <location>
        <begin position="637"/>
        <end position="654"/>
    </location>
</feature>
<keyword evidence="2" id="KW-0406">Ion transport</keyword>
<comment type="subcellular location">
    <subcellularLocation>
        <location evidence="1">Membrane</location>
        <topology evidence="1">Multi-pass membrane protein</topology>
    </subcellularLocation>
</comment>
<protein>
    <submittedName>
        <fullName evidence="10">Electroneutral sodium bicarbonate exchanger 1</fullName>
    </submittedName>
</protein>
<dbReference type="GO" id="GO:0050801">
    <property type="term" value="P:monoatomic ion homeostasis"/>
    <property type="evidence" value="ECO:0007669"/>
    <property type="project" value="TreeGrafter"/>
</dbReference>
<keyword evidence="2" id="KW-0039">Anion exchange</keyword>
<evidence type="ECO:0000259" key="9">
    <source>
        <dbReference type="Pfam" id="PF00955"/>
    </source>
</evidence>
<name>A0A9N8ENC2_9STRA</name>
<evidence type="ECO:0000256" key="8">
    <source>
        <dbReference type="SAM" id="Phobius"/>
    </source>
</evidence>
<dbReference type="Proteomes" id="UP001153069">
    <property type="component" value="Unassembled WGS sequence"/>
</dbReference>
<accession>A0A9N8ENC2</accession>
<evidence type="ECO:0000256" key="4">
    <source>
        <dbReference type="ARBA" id="ARBA00022989"/>
    </source>
</evidence>
<feature type="transmembrane region" description="Helical" evidence="8">
    <location>
        <begin position="394"/>
        <end position="411"/>
    </location>
</feature>
<evidence type="ECO:0000256" key="3">
    <source>
        <dbReference type="ARBA" id="ARBA00022692"/>
    </source>
</evidence>
<feature type="compositionally biased region" description="Low complexity" evidence="7">
    <location>
        <begin position="47"/>
        <end position="61"/>
    </location>
</feature>
<feature type="domain" description="Bicarbonate transporter-like transmembrane" evidence="9">
    <location>
        <begin position="350"/>
        <end position="693"/>
    </location>
</feature>
<dbReference type="AlphaFoldDB" id="A0A9N8ENC2"/>
<comment type="catalytic activity">
    <reaction evidence="6">
        <text>hydrogencarbonate(in) + chloride(out) = hydrogencarbonate(out) + chloride(in)</text>
        <dbReference type="Rhea" id="RHEA:72363"/>
        <dbReference type="ChEBI" id="CHEBI:17544"/>
        <dbReference type="ChEBI" id="CHEBI:17996"/>
    </reaction>
</comment>
<evidence type="ECO:0000256" key="1">
    <source>
        <dbReference type="ARBA" id="ARBA00004141"/>
    </source>
</evidence>
<keyword evidence="4 8" id="KW-1133">Transmembrane helix</keyword>
<feature type="transmembrane region" description="Helical" evidence="8">
    <location>
        <begin position="660"/>
        <end position="678"/>
    </location>
</feature>
<sequence length="746" mass="82584">MSDLSDIEQGIDTLETTGMSTTNGDGGAPTLVGPVVSMNWAPAILHNTSSGSLNNSSTVDSWRAAHDNDDDNYSFPRAPSPTPPTQIHRERVRQTTDATMIMSNTAQHVNDFFFTPHVAEGCNGQDKDADCKGNEVKRQASQAISDTISSPQPAQPQTWGRGILEDFRGTAGKYWKQEMTNFQPKTVGVSLFLFFACVAPAITFGAMYGKMTHYRVGTVEMLIVDQLNIAPLHSSYLISIVEQMINGGTGPVLAFAGVLYKLSESMSVPFLTFNAWCGLWVCFYMMLAAATDANRVIRFATRFTDEIFALLIAAIFVVEALGSPVHPVGVFYYFDPSHESHQKHQGDPDYSYMETALLSLLVMLGTMFLAYFLRDIKYTTYLWHPSARNVCSDFAITLSILTFTLIAHLGFPSVPLEELKVPDTLAPTLVCCTASCHHSWPDECPDIADPYGRRPWLVDLFDLNGKTYVPFVAAGPAILAFILIFLDDGITKHLMNHPCHKLQHGTAYNYDTVIIGGMIAVNSILGLPWLVAATVRSLNHLHALADKSADGKTIYSVMETRLTGLFAHILILCASMALGAIRLIPIPVLYGVFLYMGLTTLPTNQLFNRCLLFLMQPSQYADANVEPFIENVKTWRIHLFTGIQLVLFGLLYGIKSVKPIAVAFPIVIASCIPIRLYLLPKIFTEDELVLMDSGDDALVDRWLDDHGRTRQTKLVPLKPYKDDEMHHNSICGGDERNSLSLKSRET</sequence>
<feature type="transmembrane region" description="Helical" evidence="8">
    <location>
        <begin position="186"/>
        <end position="208"/>
    </location>
</feature>
<evidence type="ECO:0000256" key="2">
    <source>
        <dbReference type="ARBA" id="ARBA00022681"/>
    </source>
</evidence>
<dbReference type="Pfam" id="PF00955">
    <property type="entry name" value="HCO3_cotransp"/>
    <property type="match status" value="2"/>
</dbReference>
<feature type="transmembrane region" description="Helical" evidence="8">
    <location>
        <begin position="308"/>
        <end position="334"/>
    </location>
</feature>
<dbReference type="GO" id="GO:0005452">
    <property type="term" value="F:solute:inorganic anion antiporter activity"/>
    <property type="evidence" value="ECO:0007669"/>
    <property type="project" value="InterPro"/>
</dbReference>
<feature type="transmembrane region" description="Helical" evidence="8">
    <location>
        <begin position="565"/>
        <end position="598"/>
    </location>
</feature>
<dbReference type="GO" id="GO:0005886">
    <property type="term" value="C:plasma membrane"/>
    <property type="evidence" value="ECO:0007669"/>
    <property type="project" value="TreeGrafter"/>
</dbReference>
<dbReference type="InterPro" id="IPR001717">
    <property type="entry name" value="Anion_exchange"/>
</dbReference>
<dbReference type="PANTHER" id="PTHR11453:SF127">
    <property type="entry name" value="SOLUTE CARRIER FAMILY 4 MEMBER 11"/>
    <property type="match status" value="1"/>
</dbReference>
<feature type="transmembrane region" description="Helical" evidence="8">
    <location>
        <begin position="507"/>
        <end position="531"/>
    </location>
</feature>
<feature type="transmembrane region" description="Helical" evidence="8">
    <location>
        <begin position="468"/>
        <end position="486"/>
    </location>
</feature>
<evidence type="ECO:0000256" key="5">
    <source>
        <dbReference type="ARBA" id="ARBA00023136"/>
    </source>
</evidence>
<feature type="domain" description="Bicarbonate transporter-like transmembrane" evidence="9">
    <location>
        <begin position="160"/>
        <end position="333"/>
    </location>
</feature>
<dbReference type="EMBL" id="CAICTM010001612">
    <property type="protein sequence ID" value="CAB9524992.1"/>
    <property type="molecule type" value="Genomic_DNA"/>
</dbReference>
<organism evidence="10 11">
    <name type="scientific">Seminavis robusta</name>
    <dbReference type="NCBI Taxonomy" id="568900"/>
    <lineage>
        <taxon>Eukaryota</taxon>
        <taxon>Sar</taxon>
        <taxon>Stramenopiles</taxon>
        <taxon>Ochrophyta</taxon>
        <taxon>Bacillariophyta</taxon>
        <taxon>Bacillariophyceae</taxon>
        <taxon>Bacillariophycidae</taxon>
        <taxon>Naviculales</taxon>
        <taxon>Naviculaceae</taxon>
        <taxon>Seminavis</taxon>
    </lineage>
</organism>
<gene>
    <name evidence="10" type="ORF">SEMRO_1614_G286110.1</name>
</gene>
<dbReference type="OrthoDB" id="38501at2759"/>
<dbReference type="PRINTS" id="PR00165">
    <property type="entry name" value="ANIONEXCHNGR"/>
</dbReference>
<proteinExistence type="predicted"/>
<evidence type="ECO:0000256" key="6">
    <source>
        <dbReference type="ARBA" id="ARBA00049347"/>
    </source>
</evidence>
<reference evidence="10" key="1">
    <citation type="submission" date="2020-06" db="EMBL/GenBank/DDBJ databases">
        <authorList>
            <consortium name="Plant Systems Biology data submission"/>
        </authorList>
    </citation>
    <scope>NUCLEOTIDE SEQUENCE</scope>
    <source>
        <strain evidence="10">D6</strain>
    </source>
</reference>
<keyword evidence="5 8" id="KW-0472">Membrane</keyword>
<keyword evidence="2" id="KW-0813">Transport</keyword>